<gene>
    <name evidence="2" type="ORF">BD94_0679</name>
</gene>
<dbReference type="STRING" id="1338011.BD94_0679"/>
<dbReference type="Pfam" id="PF13449">
    <property type="entry name" value="Phytase-like"/>
    <property type="match status" value="1"/>
</dbReference>
<evidence type="ECO:0000313" key="2">
    <source>
        <dbReference type="EMBL" id="AIL44454.1"/>
    </source>
</evidence>
<dbReference type="eggNOG" id="COG4222">
    <property type="taxonomic scope" value="Bacteria"/>
</dbReference>
<dbReference type="HOGENOM" id="CLU_038919_0_0_10"/>
<dbReference type="EMBL" id="CP007547">
    <property type="protein sequence ID" value="AIL44454.1"/>
    <property type="molecule type" value="Genomic_DNA"/>
</dbReference>
<dbReference type="KEGG" id="eao:BD94_0679"/>
<proteinExistence type="predicted"/>
<name>A0A077EE63_9FLAO</name>
<reference evidence="2" key="2">
    <citation type="journal article" date="2015" name="Genome Biol. Evol.">
        <title>Complete Genome Sequence and Transcriptomic Analysis of the Novel Pathogen Elizabethkingia anophelis in Response to Oxidative Stress.</title>
        <authorList>
            <person name="Li Y."/>
            <person name="Liu Y."/>
            <person name="Chew S.C."/>
            <person name="Tay M."/>
            <person name="Salido M.M."/>
            <person name="Teo J."/>
            <person name="Lauro F.M."/>
            <person name="Givskov M."/>
            <person name="Yang L."/>
        </authorList>
    </citation>
    <scope>NUCLEOTIDE SEQUENCE</scope>
    <source>
        <strain evidence="2">NUHP1</strain>
    </source>
</reference>
<evidence type="ECO:0000259" key="1">
    <source>
        <dbReference type="Pfam" id="PF13449"/>
    </source>
</evidence>
<dbReference type="AlphaFoldDB" id="A0A077EE63"/>
<dbReference type="PANTHER" id="PTHR37957:SF1">
    <property type="entry name" value="PHYTASE-LIKE DOMAIN-CONTAINING PROTEIN"/>
    <property type="match status" value="1"/>
</dbReference>
<accession>A0A077EE63</accession>
<dbReference type="PROSITE" id="PS51257">
    <property type="entry name" value="PROKAR_LIPOPROTEIN"/>
    <property type="match status" value="1"/>
</dbReference>
<dbReference type="SUPFAM" id="SSF101898">
    <property type="entry name" value="NHL repeat"/>
    <property type="match status" value="1"/>
</dbReference>
<organism evidence="2 3">
    <name type="scientific">Elizabethkingia anophelis NUHP1</name>
    <dbReference type="NCBI Taxonomy" id="1338011"/>
    <lineage>
        <taxon>Bacteria</taxon>
        <taxon>Pseudomonadati</taxon>
        <taxon>Bacteroidota</taxon>
        <taxon>Flavobacteriia</taxon>
        <taxon>Flavobacteriales</taxon>
        <taxon>Weeksellaceae</taxon>
        <taxon>Elizabethkingia</taxon>
    </lineage>
</organism>
<dbReference type="PANTHER" id="PTHR37957">
    <property type="entry name" value="BLR7070 PROTEIN"/>
    <property type="match status" value="1"/>
</dbReference>
<protein>
    <recommendedName>
        <fullName evidence="1">Phytase-like domain-containing protein</fullName>
    </recommendedName>
</protein>
<dbReference type="Proteomes" id="UP000028933">
    <property type="component" value="Chromosome"/>
</dbReference>
<dbReference type="RefSeq" id="WP_024564920.1">
    <property type="nucleotide sequence ID" value="NZ_CP007547.1"/>
</dbReference>
<dbReference type="InterPro" id="IPR027372">
    <property type="entry name" value="Phytase-like_dom"/>
</dbReference>
<feature type="domain" description="Phytase-like" evidence="1">
    <location>
        <begin position="56"/>
        <end position="391"/>
    </location>
</feature>
<evidence type="ECO:0000313" key="3">
    <source>
        <dbReference type="Proteomes" id="UP000028933"/>
    </source>
</evidence>
<sequence>MRKKLLSMFVLAALYACNNDDNPFKSVSYPDMAEASEPKIINDINGVKVYNGGYGSSLVQDPQDKSVFYMLTDRGPNIDGPVKDSKVFSNPDFTPQIGKFQLKEGKLVQIGTILLKNAAGKNLTGLPNPIGSGGTGEIAYDTKGNVLSNDIDGLDSEGLAIAPDGTFWVSDEYGPHIIHFDKNGNTIEKINPFNTSRKIPKVFAKRRPNRGMEGLCITPDGKTLVGIMQFPLYNPSSTDMKGSLIIRIMTFDIATGKTQQFVYLMENKDLQAVSEIAAVDNNTFIVLERDGEYGISANKGSVFKKVYKIELDGATDVSDPNNGENGKLYNGKPLEQLINLSGLQQNNIVPVKKTLVLDLMSDLNTIYPHDKAEGIFVIDKNTIAISNDDDFGVTGSGKYEQKVLPSSNTIDRNTIYFIKLKKPLK</sequence>
<reference evidence="2" key="1">
    <citation type="journal article" date="2013" name="Lancet">
        <title>First case of E anophelis outbreak in an intensive-care unit.</title>
        <authorList>
            <person name="Teo J."/>
            <person name="Tan S.Y."/>
            <person name="Tay M."/>
            <person name="Ding Y."/>
            <person name="Kjelleberg S."/>
            <person name="Givskov M."/>
            <person name="Lin R.T."/>
            <person name="Yang L."/>
        </authorList>
    </citation>
    <scope>NUCLEOTIDE SEQUENCE [LARGE SCALE GENOMIC DNA]</scope>
    <source>
        <strain evidence="2">NUHP1</strain>
    </source>
</reference>